<dbReference type="PROSITE" id="PS50297">
    <property type="entry name" value="ANK_REP_REGION"/>
    <property type="match status" value="1"/>
</dbReference>
<dbReference type="InterPro" id="IPR045851">
    <property type="entry name" value="AMP-bd_C_sf"/>
</dbReference>
<comment type="caution">
    <text evidence="4">The sequence shown here is derived from an EMBL/GenBank/DDBJ whole genome shotgun (WGS) entry which is preliminary data.</text>
</comment>
<dbReference type="InterPro" id="IPR042099">
    <property type="entry name" value="ANL_N_sf"/>
</dbReference>
<sequence>MAAPGAVARFFRHARRRPHDVAFQLGPLARQSPSLPRDQEEVTYGELEGLVRRFVAAVRHEVAASGTAAQREQEHDPESAVGVVGVGVPDGQELLVCQLGTLAAGLVFLPVDLTDPRHKHVLEDAQPRVLVVRDEREKQIVGTDKTKVVLFAELMKKAQREADLPETDADEPTLEGPSHLFFTSGSTGTPKGILGHHQGLNAYVNGRAARSRVSSSSKVLLASAFTFDPHLGDTLVALAVGARLCGIPRHHVMNGGIATALQSMDITHVCLTPTVWKLRGMAQGRVGPVPDDRTVPEDFPELEELALGGEPMPQTLIDCALGSWNAKPRLVNIYGVTECTVYQSTHQVVSSACGGLLGQPLQGTSLGLLLDDGSECWVPNSPRTNGGAASAAGPCEHVLLQRARGEVLLQGPQVALSYWNRGELSKQRFRADATSGARTFRSGDIGELCFLPSSISPGMPACSCGETVGPLVRLVGRMDHQVKIRGVRVELGEIETVVREHQRLVAEAAVVMGSTLVAFVVPQPEAYGVEPSPEVTKLLQTVVQALCRKRLPAVMVPARVDIVGTALPTTSSGKVDRAALVERAASTASLGHAGDSSTTLEGPLENLVGDLWSKRFGVPRSSIGPLDAFADLGGDSLEAQWVCHDLVSTLSKDPALGEEWWLEHLNADKTFGMIPGAFAATHLLASTSLRKYCKHLAANGNLPESLLATDAPGTMAHHTTPSASTATDDRLLRGLFSAAAHGLAPVVDALVNQLGCEVDAGVNRDDRGKTPLHAACVQGHARAAKVLLQAGANVFATTQHKSQVAHVACTSSSNQAVQTVRAVVVAMRQRGVANPVKVRDGRRQTLLHAAARGGNPGTMEFLLEQLAKDARSEAERQQTIGMLDHWTRTALHWAVVNGNVACATLLLRAGAVVKPPVRIRRKRSTHLPYESPLDIARRLGNSEMQALLTHPPPPRQTEKSSE</sequence>
<dbReference type="SMART" id="SM00248">
    <property type="entry name" value="ANK"/>
    <property type="match status" value="3"/>
</dbReference>
<evidence type="ECO:0000313" key="4">
    <source>
        <dbReference type="EMBL" id="CAK9005843.1"/>
    </source>
</evidence>
<evidence type="ECO:0000259" key="3">
    <source>
        <dbReference type="Pfam" id="PF13193"/>
    </source>
</evidence>
<dbReference type="EMBL" id="CAXAMM010005052">
    <property type="protein sequence ID" value="CAK9005843.1"/>
    <property type="molecule type" value="Genomic_DNA"/>
</dbReference>
<dbReference type="Gene3D" id="1.25.40.20">
    <property type="entry name" value="Ankyrin repeat-containing domain"/>
    <property type="match status" value="2"/>
</dbReference>
<dbReference type="PROSITE" id="PS00455">
    <property type="entry name" value="AMP_BINDING"/>
    <property type="match status" value="1"/>
</dbReference>
<name>A0ABP0IUS9_9DINO</name>
<dbReference type="Gene3D" id="3.40.50.12780">
    <property type="entry name" value="N-terminal domain of ligase-like"/>
    <property type="match status" value="1"/>
</dbReference>
<dbReference type="Gene3D" id="1.10.1200.10">
    <property type="entry name" value="ACP-like"/>
    <property type="match status" value="1"/>
</dbReference>
<feature type="domain" description="AMP-dependent synthetase/ligase" evidence="2">
    <location>
        <begin position="10"/>
        <end position="419"/>
    </location>
</feature>
<evidence type="ECO:0000313" key="5">
    <source>
        <dbReference type="Proteomes" id="UP001642464"/>
    </source>
</evidence>
<protein>
    <submittedName>
        <fullName evidence="4">Nonribosomal peptide synthase agiA (NRPS agiA) (Aspergillicins biosynthesis cluster protein A)</fullName>
    </submittedName>
</protein>
<dbReference type="Pfam" id="PF12796">
    <property type="entry name" value="Ank_2"/>
    <property type="match status" value="2"/>
</dbReference>
<dbReference type="InterPro" id="IPR025110">
    <property type="entry name" value="AMP-bd_C"/>
</dbReference>
<dbReference type="InterPro" id="IPR036736">
    <property type="entry name" value="ACP-like_sf"/>
</dbReference>
<accession>A0ABP0IUS9</accession>
<dbReference type="InterPro" id="IPR020845">
    <property type="entry name" value="AMP-binding_CS"/>
</dbReference>
<evidence type="ECO:0000256" key="1">
    <source>
        <dbReference type="PROSITE-ProRule" id="PRU00023"/>
    </source>
</evidence>
<dbReference type="Proteomes" id="UP001642464">
    <property type="component" value="Unassembled WGS sequence"/>
</dbReference>
<dbReference type="PANTHER" id="PTHR45527:SF1">
    <property type="entry name" value="FATTY ACID SYNTHASE"/>
    <property type="match status" value="1"/>
</dbReference>
<dbReference type="InterPro" id="IPR036770">
    <property type="entry name" value="Ankyrin_rpt-contain_sf"/>
</dbReference>
<feature type="repeat" description="ANK" evidence="1">
    <location>
        <begin position="767"/>
        <end position="799"/>
    </location>
</feature>
<organism evidence="4 5">
    <name type="scientific">Durusdinium trenchii</name>
    <dbReference type="NCBI Taxonomy" id="1381693"/>
    <lineage>
        <taxon>Eukaryota</taxon>
        <taxon>Sar</taxon>
        <taxon>Alveolata</taxon>
        <taxon>Dinophyceae</taxon>
        <taxon>Suessiales</taxon>
        <taxon>Symbiodiniaceae</taxon>
        <taxon>Durusdinium</taxon>
    </lineage>
</organism>
<dbReference type="Pfam" id="PF00501">
    <property type="entry name" value="AMP-binding"/>
    <property type="match status" value="1"/>
</dbReference>
<gene>
    <name evidence="4" type="ORF">SCF082_LOCUS8769</name>
</gene>
<dbReference type="PROSITE" id="PS50088">
    <property type="entry name" value="ANK_REPEAT"/>
    <property type="match status" value="1"/>
</dbReference>
<dbReference type="InterPro" id="IPR002110">
    <property type="entry name" value="Ankyrin_rpt"/>
</dbReference>
<dbReference type="PANTHER" id="PTHR45527">
    <property type="entry name" value="NONRIBOSOMAL PEPTIDE SYNTHETASE"/>
    <property type="match status" value="1"/>
</dbReference>
<evidence type="ECO:0000259" key="2">
    <source>
        <dbReference type="Pfam" id="PF00501"/>
    </source>
</evidence>
<dbReference type="InterPro" id="IPR000873">
    <property type="entry name" value="AMP-dep_synth/lig_dom"/>
</dbReference>
<reference evidence="4 5" key="1">
    <citation type="submission" date="2024-02" db="EMBL/GenBank/DDBJ databases">
        <authorList>
            <person name="Chen Y."/>
            <person name="Shah S."/>
            <person name="Dougan E. K."/>
            <person name="Thang M."/>
            <person name="Chan C."/>
        </authorList>
    </citation>
    <scope>NUCLEOTIDE SEQUENCE [LARGE SCALE GENOMIC DNA]</scope>
</reference>
<dbReference type="Gene3D" id="3.30.300.30">
    <property type="match status" value="1"/>
</dbReference>
<keyword evidence="5" id="KW-1185">Reference proteome</keyword>
<feature type="domain" description="AMP-binding enzyme C-terminal" evidence="3">
    <location>
        <begin position="493"/>
        <end position="574"/>
    </location>
</feature>
<proteinExistence type="predicted"/>
<dbReference type="SUPFAM" id="SSF48403">
    <property type="entry name" value="Ankyrin repeat"/>
    <property type="match status" value="1"/>
</dbReference>
<keyword evidence="1" id="KW-0040">ANK repeat</keyword>
<dbReference type="SUPFAM" id="SSF56801">
    <property type="entry name" value="Acetyl-CoA synthetase-like"/>
    <property type="match status" value="1"/>
</dbReference>
<dbReference type="Pfam" id="PF13193">
    <property type="entry name" value="AMP-binding_C"/>
    <property type="match status" value="1"/>
</dbReference>